<proteinExistence type="predicted"/>
<organism evidence="2 3">
    <name type="scientific">Datura stramonium</name>
    <name type="common">Jimsonweed</name>
    <name type="synonym">Common thornapple</name>
    <dbReference type="NCBI Taxonomy" id="4076"/>
    <lineage>
        <taxon>Eukaryota</taxon>
        <taxon>Viridiplantae</taxon>
        <taxon>Streptophyta</taxon>
        <taxon>Embryophyta</taxon>
        <taxon>Tracheophyta</taxon>
        <taxon>Spermatophyta</taxon>
        <taxon>Magnoliopsida</taxon>
        <taxon>eudicotyledons</taxon>
        <taxon>Gunneridae</taxon>
        <taxon>Pentapetalae</taxon>
        <taxon>asterids</taxon>
        <taxon>lamiids</taxon>
        <taxon>Solanales</taxon>
        <taxon>Solanaceae</taxon>
        <taxon>Solanoideae</taxon>
        <taxon>Datureae</taxon>
        <taxon>Datura</taxon>
    </lineage>
</organism>
<gene>
    <name evidence="2" type="ORF">HAX54_026129</name>
</gene>
<dbReference type="EMBL" id="JACEIK010003174">
    <property type="protein sequence ID" value="MCD9640679.1"/>
    <property type="molecule type" value="Genomic_DNA"/>
</dbReference>
<reference evidence="2 3" key="1">
    <citation type="journal article" date="2021" name="BMC Genomics">
        <title>Datura genome reveals duplications of psychoactive alkaloid biosynthetic genes and high mutation rate following tissue culture.</title>
        <authorList>
            <person name="Rajewski A."/>
            <person name="Carter-House D."/>
            <person name="Stajich J."/>
            <person name="Litt A."/>
        </authorList>
    </citation>
    <scope>NUCLEOTIDE SEQUENCE [LARGE SCALE GENOMIC DNA]</scope>
    <source>
        <strain evidence="2">AR-01</strain>
    </source>
</reference>
<dbReference type="Proteomes" id="UP000823775">
    <property type="component" value="Unassembled WGS sequence"/>
</dbReference>
<accession>A0ABS8V1F8</accession>
<evidence type="ECO:0000313" key="3">
    <source>
        <dbReference type="Proteomes" id="UP000823775"/>
    </source>
</evidence>
<sequence>SVADNAARGCFMDKIFNRIAIILDRIANHNHAWHGRDQSGGLNLDTPLSHLMKENRDHD</sequence>
<evidence type="ECO:0000256" key="1">
    <source>
        <dbReference type="SAM" id="MobiDB-lite"/>
    </source>
</evidence>
<evidence type="ECO:0000313" key="2">
    <source>
        <dbReference type="EMBL" id="MCD9640679.1"/>
    </source>
</evidence>
<name>A0ABS8V1F8_DATST</name>
<keyword evidence="3" id="KW-1185">Reference proteome</keyword>
<protein>
    <submittedName>
        <fullName evidence="2">Uncharacterized protein</fullName>
    </submittedName>
</protein>
<feature type="region of interest" description="Disordered" evidence="1">
    <location>
        <begin position="34"/>
        <end position="59"/>
    </location>
</feature>
<feature type="non-terminal residue" evidence="2">
    <location>
        <position position="1"/>
    </location>
</feature>
<comment type="caution">
    <text evidence="2">The sequence shown here is derived from an EMBL/GenBank/DDBJ whole genome shotgun (WGS) entry which is preliminary data.</text>
</comment>